<reference evidence="1 2" key="1">
    <citation type="submission" date="2020-08" db="EMBL/GenBank/DDBJ databases">
        <title>Sequencing the genomes of 1000 actinobacteria strains.</title>
        <authorList>
            <person name="Klenk H.-P."/>
        </authorList>
    </citation>
    <scope>NUCLEOTIDE SEQUENCE [LARGE SCALE GENOMIC DNA]</scope>
    <source>
        <strain evidence="1 2">DSM 46887</strain>
    </source>
</reference>
<proteinExistence type="predicted"/>
<dbReference type="EMBL" id="JACHMP010000001">
    <property type="protein sequence ID" value="MBB5820576.1"/>
    <property type="molecule type" value="Genomic_DNA"/>
</dbReference>
<sequence length="135" mass="14369">MQRLALFDLDNTLVSLDEAFQVRTAEFADGYGLGREAVDGLIALDRTGPAEVVDAYALFGLEHVVRADVAELTGAQGRDDVDSAQDGAGFHRKPVSPARLVGEPVTHGVLDGVAGWSEGKPVLVAVDRGMRRARL</sequence>
<evidence type="ECO:0000313" key="2">
    <source>
        <dbReference type="Proteomes" id="UP000540685"/>
    </source>
</evidence>
<accession>A0A7W9IHB4</accession>
<dbReference type="AlphaFoldDB" id="A0A7W9IHB4"/>
<dbReference type="RefSeq" id="WP_184543215.1">
    <property type="nucleotide sequence ID" value="NZ_JACHMP010000001.1"/>
</dbReference>
<organism evidence="1 2">
    <name type="scientific">Streptosporangium becharense</name>
    <dbReference type="NCBI Taxonomy" id="1816182"/>
    <lineage>
        <taxon>Bacteria</taxon>
        <taxon>Bacillati</taxon>
        <taxon>Actinomycetota</taxon>
        <taxon>Actinomycetes</taxon>
        <taxon>Streptosporangiales</taxon>
        <taxon>Streptosporangiaceae</taxon>
        <taxon>Streptosporangium</taxon>
    </lineage>
</organism>
<protein>
    <recommendedName>
        <fullName evidence="3">HAD family hydrolase</fullName>
    </recommendedName>
</protein>
<comment type="caution">
    <text evidence="1">The sequence shown here is derived from an EMBL/GenBank/DDBJ whole genome shotgun (WGS) entry which is preliminary data.</text>
</comment>
<gene>
    <name evidence="1" type="ORF">F4562_003638</name>
</gene>
<keyword evidence="2" id="KW-1185">Reference proteome</keyword>
<evidence type="ECO:0000313" key="1">
    <source>
        <dbReference type="EMBL" id="MBB5820576.1"/>
    </source>
</evidence>
<name>A0A7W9IHB4_9ACTN</name>
<dbReference type="Proteomes" id="UP000540685">
    <property type="component" value="Unassembled WGS sequence"/>
</dbReference>
<evidence type="ECO:0008006" key="3">
    <source>
        <dbReference type="Google" id="ProtNLM"/>
    </source>
</evidence>